<dbReference type="EMBL" id="JBHUHZ010000001">
    <property type="protein sequence ID" value="MFD2161470.1"/>
    <property type="molecule type" value="Genomic_DNA"/>
</dbReference>
<accession>A0ABW4ZIB5</accession>
<organism evidence="2 3">
    <name type="scientific">Paradesertivirga mongoliensis</name>
    <dbReference type="NCBI Taxonomy" id="2100740"/>
    <lineage>
        <taxon>Bacteria</taxon>
        <taxon>Pseudomonadati</taxon>
        <taxon>Bacteroidota</taxon>
        <taxon>Sphingobacteriia</taxon>
        <taxon>Sphingobacteriales</taxon>
        <taxon>Sphingobacteriaceae</taxon>
        <taxon>Paradesertivirga</taxon>
    </lineage>
</organism>
<comment type="caution">
    <text evidence="2">The sequence shown here is derived from an EMBL/GenBank/DDBJ whole genome shotgun (WGS) entry which is preliminary data.</text>
</comment>
<feature type="transmembrane region" description="Helical" evidence="1">
    <location>
        <begin position="43"/>
        <end position="64"/>
    </location>
</feature>
<protein>
    <submittedName>
        <fullName evidence="2">Uncharacterized protein</fullName>
    </submittedName>
</protein>
<gene>
    <name evidence="2" type="ORF">ACFSJU_03645</name>
</gene>
<keyword evidence="1" id="KW-0472">Membrane</keyword>
<dbReference type="RefSeq" id="WP_255899245.1">
    <property type="nucleotide sequence ID" value="NZ_JAFMZO010000001.1"/>
</dbReference>
<name>A0ABW4ZIB5_9SPHI</name>
<keyword evidence="3" id="KW-1185">Reference proteome</keyword>
<evidence type="ECO:0000313" key="3">
    <source>
        <dbReference type="Proteomes" id="UP001597387"/>
    </source>
</evidence>
<keyword evidence="1" id="KW-1133">Transmembrane helix</keyword>
<feature type="transmembrane region" description="Helical" evidence="1">
    <location>
        <begin position="6"/>
        <end position="23"/>
    </location>
</feature>
<evidence type="ECO:0000256" key="1">
    <source>
        <dbReference type="SAM" id="Phobius"/>
    </source>
</evidence>
<sequence length="107" mass="13286">MKFPIVRISFLPIAGMAIFPFILIKKGRYKQDKVFINHEKIHLVQQIELLFVVFYLLYLLHYFYNLMRYLNHDRAYRNIVFEKEAYSKESDLEYLTQRSYCQWIRFF</sequence>
<proteinExistence type="predicted"/>
<keyword evidence="1" id="KW-0812">Transmembrane</keyword>
<evidence type="ECO:0000313" key="2">
    <source>
        <dbReference type="EMBL" id="MFD2161470.1"/>
    </source>
</evidence>
<reference evidence="3" key="1">
    <citation type="journal article" date="2019" name="Int. J. Syst. Evol. Microbiol.">
        <title>The Global Catalogue of Microorganisms (GCM) 10K type strain sequencing project: providing services to taxonomists for standard genome sequencing and annotation.</title>
        <authorList>
            <consortium name="The Broad Institute Genomics Platform"/>
            <consortium name="The Broad Institute Genome Sequencing Center for Infectious Disease"/>
            <person name="Wu L."/>
            <person name="Ma J."/>
        </authorList>
    </citation>
    <scope>NUCLEOTIDE SEQUENCE [LARGE SCALE GENOMIC DNA]</scope>
    <source>
        <strain evidence="3">KCTC 42217</strain>
    </source>
</reference>
<dbReference type="Proteomes" id="UP001597387">
    <property type="component" value="Unassembled WGS sequence"/>
</dbReference>